<dbReference type="FunFam" id="3.20.20.80:FF:000016">
    <property type="entry name" value="Maltase-glucoamylase, intestinal"/>
    <property type="match status" value="1"/>
</dbReference>
<dbReference type="InterPro" id="IPR025887">
    <property type="entry name" value="Glyco_hydro_31_N_dom"/>
</dbReference>
<dbReference type="FunFam" id="2.60.40.1180:FF:000044">
    <property type="entry name" value="Alpha-glucosidase 1"/>
    <property type="match status" value="1"/>
</dbReference>
<dbReference type="PROSITE" id="PS00129">
    <property type="entry name" value="GLYCOSYL_HYDROL_F31_1"/>
    <property type="match status" value="1"/>
</dbReference>
<dbReference type="OrthoDB" id="5839090at2759"/>
<keyword evidence="4" id="KW-0732">Signal</keyword>
<feature type="domain" description="Glycoside hydrolase family 31 N-terminal" evidence="13">
    <location>
        <begin position="94"/>
        <end position="275"/>
    </location>
</feature>
<evidence type="ECO:0000259" key="14">
    <source>
        <dbReference type="Pfam" id="PF21365"/>
    </source>
</evidence>
<evidence type="ECO:0000313" key="16">
    <source>
        <dbReference type="RefSeq" id="XP_020109487.1"/>
    </source>
</evidence>
<evidence type="ECO:0000256" key="7">
    <source>
        <dbReference type="ARBA" id="ARBA00023295"/>
    </source>
</evidence>
<feature type="domain" description="Glycosyl hydrolase family 31 C-terminal" evidence="14">
    <location>
        <begin position="675"/>
        <end position="764"/>
    </location>
</feature>
<reference evidence="16" key="2">
    <citation type="submission" date="2025-08" db="UniProtKB">
        <authorList>
            <consortium name="RefSeq"/>
        </authorList>
    </citation>
    <scope>IDENTIFICATION</scope>
    <source>
        <tissue evidence="16">Leaf</tissue>
    </source>
</reference>
<dbReference type="CDD" id="cd14752">
    <property type="entry name" value="GH31_N"/>
    <property type="match status" value="1"/>
</dbReference>
<accession>A0A6P5GNX3</accession>
<dbReference type="Pfam" id="PF13802">
    <property type="entry name" value="Gal_mutarotas_2"/>
    <property type="match status" value="1"/>
</dbReference>
<keyword evidence="11" id="KW-1133">Transmembrane helix</keyword>
<feature type="region of interest" description="Disordered" evidence="10">
    <location>
        <begin position="114"/>
        <end position="142"/>
    </location>
</feature>
<name>A0A6P5GNX3_ANACO</name>
<dbReference type="EC" id="3.2.1.20" evidence="3"/>
<dbReference type="GeneID" id="109724910"/>
<comment type="similarity">
    <text evidence="2 9">Belongs to the glycosyl hydrolase 31 family.</text>
</comment>
<dbReference type="Gene3D" id="2.60.40.1180">
    <property type="entry name" value="Golgi alpha-mannosidase II"/>
    <property type="match status" value="2"/>
</dbReference>
<dbReference type="GO" id="GO:0030246">
    <property type="term" value="F:carbohydrate binding"/>
    <property type="evidence" value="ECO:0007669"/>
    <property type="project" value="InterPro"/>
</dbReference>
<evidence type="ECO:0000256" key="2">
    <source>
        <dbReference type="ARBA" id="ARBA00007806"/>
    </source>
</evidence>
<dbReference type="GO" id="GO:0090599">
    <property type="term" value="F:alpha-glucosidase activity"/>
    <property type="evidence" value="ECO:0007669"/>
    <property type="project" value="UniProtKB-ARBA"/>
</dbReference>
<feature type="domain" description="Glycoside hydrolase family 31 TIM barrel" evidence="12">
    <location>
        <begin position="322"/>
        <end position="667"/>
    </location>
</feature>
<reference evidence="15" key="1">
    <citation type="journal article" date="2015" name="Nat. Genet.">
        <title>The pineapple genome and the evolution of CAM photosynthesis.</title>
        <authorList>
            <person name="Ming R."/>
            <person name="VanBuren R."/>
            <person name="Wai C.M."/>
            <person name="Tang H."/>
            <person name="Schatz M.C."/>
            <person name="Bowers J.E."/>
            <person name="Lyons E."/>
            <person name="Wang M.L."/>
            <person name="Chen J."/>
            <person name="Biggers E."/>
            <person name="Zhang J."/>
            <person name="Huang L."/>
            <person name="Zhang L."/>
            <person name="Miao W."/>
            <person name="Zhang J."/>
            <person name="Ye Z."/>
            <person name="Miao C."/>
            <person name="Lin Z."/>
            <person name="Wang H."/>
            <person name="Zhou H."/>
            <person name="Yim W.C."/>
            <person name="Priest H.D."/>
            <person name="Zheng C."/>
            <person name="Woodhouse M."/>
            <person name="Edger P.P."/>
            <person name="Guyot R."/>
            <person name="Guo H.B."/>
            <person name="Guo H."/>
            <person name="Zheng G."/>
            <person name="Singh R."/>
            <person name="Sharma A."/>
            <person name="Min X."/>
            <person name="Zheng Y."/>
            <person name="Lee H."/>
            <person name="Gurtowski J."/>
            <person name="Sedlazeck F.J."/>
            <person name="Harkess A."/>
            <person name="McKain M.R."/>
            <person name="Liao Z."/>
            <person name="Fang J."/>
            <person name="Liu J."/>
            <person name="Zhang X."/>
            <person name="Zhang Q."/>
            <person name="Hu W."/>
            <person name="Qin Y."/>
            <person name="Wang K."/>
            <person name="Chen L.Y."/>
            <person name="Shirley N."/>
            <person name="Lin Y.R."/>
            <person name="Liu L.Y."/>
            <person name="Hernandez A.G."/>
            <person name="Wright C.L."/>
            <person name="Bulone V."/>
            <person name="Tuskan G.A."/>
            <person name="Heath K."/>
            <person name="Zee F."/>
            <person name="Moore P.H."/>
            <person name="Sunkar R."/>
            <person name="Leebens-Mack J.H."/>
            <person name="Mockler T."/>
            <person name="Bennetzen J.L."/>
            <person name="Freeling M."/>
            <person name="Sankoff D."/>
            <person name="Paterson A.H."/>
            <person name="Zhu X."/>
            <person name="Yang X."/>
            <person name="Smith J.A."/>
            <person name="Cushman J.C."/>
            <person name="Paull R.E."/>
            <person name="Yu Q."/>
        </authorList>
    </citation>
    <scope>NUCLEOTIDE SEQUENCE [LARGE SCALE GENOMIC DNA]</scope>
    <source>
        <strain evidence="15">cv. F153</strain>
    </source>
</reference>
<proteinExistence type="inferred from homology"/>
<evidence type="ECO:0000256" key="9">
    <source>
        <dbReference type="RuleBase" id="RU361185"/>
    </source>
</evidence>
<evidence type="ECO:0000256" key="11">
    <source>
        <dbReference type="SAM" id="Phobius"/>
    </source>
</evidence>
<keyword evidence="11" id="KW-0812">Transmembrane</keyword>
<dbReference type="InterPro" id="IPR030458">
    <property type="entry name" value="Glyco_hydro_31_AS"/>
</dbReference>
<dbReference type="InterPro" id="IPR013780">
    <property type="entry name" value="Glyco_hydro_b"/>
</dbReference>
<keyword evidence="15" id="KW-1185">Reference proteome</keyword>
<comment type="catalytic activity">
    <reaction evidence="1">
        <text>Hydrolysis of terminal, non-reducing (1-&gt;4)-linked alpha-D-glucose residues with release of alpha-D-glucose.</text>
        <dbReference type="EC" id="3.2.1.20"/>
    </reaction>
</comment>
<dbReference type="InterPro" id="IPR000322">
    <property type="entry name" value="Glyco_hydro_31_TIM"/>
</dbReference>
<dbReference type="RefSeq" id="XP_020109487.1">
    <property type="nucleotide sequence ID" value="XM_020253898.1"/>
</dbReference>
<dbReference type="PROSITE" id="PS00707">
    <property type="entry name" value="GLYCOSYL_HYDROL_F31_2"/>
    <property type="match status" value="1"/>
</dbReference>
<protein>
    <recommendedName>
        <fullName evidence="3">alpha-glucosidase</fullName>
        <ecNumber evidence="3">3.2.1.20</ecNumber>
    </recommendedName>
    <alternativeName>
        <fullName evidence="8">Maltase</fullName>
    </alternativeName>
</protein>
<evidence type="ECO:0000259" key="13">
    <source>
        <dbReference type="Pfam" id="PF13802"/>
    </source>
</evidence>
<evidence type="ECO:0000256" key="8">
    <source>
        <dbReference type="ARBA" id="ARBA00041343"/>
    </source>
</evidence>
<dbReference type="CDD" id="cd06602">
    <property type="entry name" value="GH31_MGAM_SI_GAA"/>
    <property type="match status" value="1"/>
</dbReference>
<dbReference type="Gene3D" id="2.60.40.1760">
    <property type="entry name" value="glycosyl hydrolase (family 31)"/>
    <property type="match status" value="1"/>
</dbReference>
<evidence type="ECO:0000256" key="10">
    <source>
        <dbReference type="SAM" id="MobiDB-lite"/>
    </source>
</evidence>
<dbReference type="Gene3D" id="3.20.20.80">
    <property type="entry name" value="Glycosidases"/>
    <property type="match status" value="1"/>
</dbReference>
<evidence type="ECO:0000313" key="15">
    <source>
        <dbReference type="Proteomes" id="UP000515123"/>
    </source>
</evidence>
<dbReference type="Pfam" id="PF01055">
    <property type="entry name" value="Glyco_hydro_31_2nd"/>
    <property type="match status" value="1"/>
</dbReference>
<dbReference type="InterPro" id="IPR048395">
    <property type="entry name" value="Glyco_hydro_31_C"/>
</dbReference>
<evidence type="ECO:0000256" key="5">
    <source>
        <dbReference type="ARBA" id="ARBA00022801"/>
    </source>
</evidence>
<evidence type="ECO:0000256" key="1">
    <source>
        <dbReference type="ARBA" id="ARBA00001657"/>
    </source>
</evidence>
<dbReference type="AlphaFoldDB" id="A0A6P5GNX3"/>
<keyword evidence="5 9" id="KW-0378">Hydrolase</keyword>
<dbReference type="InterPro" id="IPR011013">
    <property type="entry name" value="Gal_mutarotase_sf_dom"/>
</dbReference>
<keyword evidence="7 9" id="KW-0326">Glycosidase</keyword>
<sequence>MLIISFPGQMLHLVMGTLRSLPNLLILLLIFFFYSFSAIQSDSKTNQIAGYGYDLRSISVDPSGKSLTAELRLIRESSVYGPDIPNLNLFASFETKDRLRVRITDSDHQRWEVPQHIIPREPPPSHRSMPEDQRVQVDSNKTRGPEKQLVLGLAGSDLVFTLHTTPPFRFTVMRRSTGDILFDSMPTLVFKDRYLEISSALPADRASLYGFGEHTKKSFRLKPNDTLTLWNSDIAAANLDLNLYGSHPFYIDVRSSQPGASGPGGTTHGVLLLNSNGMDIVYGGSYITYKVIGGILDFYFFAGPSPLSVIDQYTKLIGRPVPMPYWSFGFHQCRYGYKNLLDLKSVVAGYAKAKIPLEVMWTDIDYMDAFKDFTLDPVNFPAAEMKQFVEHLHQNGQKYVLILDPGINVNNTYDTFKRGMRDGIFLKRNGTYYLGKVWPGLVYFPDFLNPAAAVFWAREIAIFRQTIPVDGLWIDMNEISNFIDPSPLNALDDPPYRINNSGVRRPINNKTVPASAIHFGNVSEYNAHNLYGWLESRATHDALMYDTGKRPFVLSRSTFVGSGKYTAHWTGDNAATWDDLAYSIPSILNFGLFGVPMVGADICGFGGDTTEELCRRWIQLGAFYPFARDHSAIHTIRQELYIWDSVAQAARKALGLRYRLLPYFYTLMHEAHVRGSPIARPLFFSFPEDTETYGISTQFLIGPGVMVSPVVEPGNVTVNAYFPAGRWFNLFNYSQKVDANAGKYVNLDAPEDTINVHVRGGNILPMQKPEMTTELARKSGYELLVVVDENGAATGEVFVDDGEVVEMGGEGGDWSFVRFKSEIENKYLKLKSEVVNGKYALEHKLVIEKVVLLGFELERSLGMGSIYMNGVEMKRVEHGKIGRFGIAQIEGLSQLLGEEFELEIKISN</sequence>
<dbReference type="SUPFAM" id="SSF51445">
    <property type="entry name" value="(Trans)glycosidases"/>
    <property type="match status" value="1"/>
</dbReference>
<dbReference type="SUPFAM" id="SSF51011">
    <property type="entry name" value="Glycosyl hydrolase domain"/>
    <property type="match status" value="1"/>
</dbReference>
<evidence type="ECO:0000256" key="6">
    <source>
        <dbReference type="ARBA" id="ARBA00023180"/>
    </source>
</evidence>
<dbReference type="GO" id="GO:0005975">
    <property type="term" value="P:carbohydrate metabolic process"/>
    <property type="evidence" value="ECO:0007669"/>
    <property type="project" value="InterPro"/>
</dbReference>
<feature type="compositionally biased region" description="Basic and acidic residues" evidence="10">
    <location>
        <begin position="128"/>
        <end position="142"/>
    </location>
</feature>
<keyword evidence="6" id="KW-0325">Glycoprotein</keyword>
<dbReference type="PANTHER" id="PTHR22762:SF133">
    <property type="entry name" value="P-TYPE DOMAIN-CONTAINING PROTEIN"/>
    <property type="match status" value="1"/>
</dbReference>
<evidence type="ECO:0000259" key="12">
    <source>
        <dbReference type="Pfam" id="PF01055"/>
    </source>
</evidence>
<dbReference type="Proteomes" id="UP000515123">
    <property type="component" value="Linkage group 19"/>
</dbReference>
<organism evidence="15 16">
    <name type="scientific">Ananas comosus</name>
    <name type="common">Pineapple</name>
    <name type="synonym">Ananas ananas</name>
    <dbReference type="NCBI Taxonomy" id="4615"/>
    <lineage>
        <taxon>Eukaryota</taxon>
        <taxon>Viridiplantae</taxon>
        <taxon>Streptophyta</taxon>
        <taxon>Embryophyta</taxon>
        <taxon>Tracheophyta</taxon>
        <taxon>Spermatophyta</taxon>
        <taxon>Magnoliopsida</taxon>
        <taxon>Liliopsida</taxon>
        <taxon>Poales</taxon>
        <taxon>Bromeliaceae</taxon>
        <taxon>Bromelioideae</taxon>
        <taxon>Ananas</taxon>
    </lineage>
</organism>
<dbReference type="InterPro" id="IPR017853">
    <property type="entry name" value="GH"/>
</dbReference>
<dbReference type="SUPFAM" id="SSF74650">
    <property type="entry name" value="Galactose mutarotase-like"/>
    <property type="match status" value="1"/>
</dbReference>
<keyword evidence="11" id="KW-0472">Membrane</keyword>
<dbReference type="Pfam" id="PF21365">
    <property type="entry name" value="Glyco_hydro_31_3rd"/>
    <property type="match status" value="1"/>
</dbReference>
<dbReference type="InterPro" id="IPR030459">
    <property type="entry name" value="Glyco_hydro_31_CS"/>
</dbReference>
<dbReference type="PANTHER" id="PTHR22762">
    <property type="entry name" value="ALPHA-GLUCOSIDASE"/>
    <property type="match status" value="1"/>
</dbReference>
<evidence type="ECO:0000256" key="4">
    <source>
        <dbReference type="ARBA" id="ARBA00022729"/>
    </source>
</evidence>
<gene>
    <name evidence="16" type="primary">LOC109724910</name>
</gene>
<feature type="transmembrane region" description="Helical" evidence="11">
    <location>
        <begin position="21"/>
        <end position="39"/>
    </location>
</feature>
<evidence type="ECO:0000256" key="3">
    <source>
        <dbReference type="ARBA" id="ARBA00012741"/>
    </source>
</evidence>